<name>A0A3N4HYP8_ASCIM</name>
<reference evidence="1 2" key="1">
    <citation type="journal article" date="2018" name="Nat. Ecol. Evol.">
        <title>Pezizomycetes genomes reveal the molecular basis of ectomycorrhizal truffle lifestyle.</title>
        <authorList>
            <person name="Murat C."/>
            <person name="Payen T."/>
            <person name="Noel B."/>
            <person name="Kuo A."/>
            <person name="Morin E."/>
            <person name="Chen J."/>
            <person name="Kohler A."/>
            <person name="Krizsan K."/>
            <person name="Balestrini R."/>
            <person name="Da Silva C."/>
            <person name="Montanini B."/>
            <person name="Hainaut M."/>
            <person name="Levati E."/>
            <person name="Barry K.W."/>
            <person name="Belfiori B."/>
            <person name="Cichocki N."/>
            <person name="Clum A."/>
            <person name="Dockter R.B."/>
            <person name="Fauchery L."/>
            <person name="Guy J."/>
            <person name="Iotti M."/>
            <person name="Le Tacon F."/>
            <person name="Lindquist E.A."/>
            <person name="Lipzen A."/>
            <person name="Malagnac F."/>
            <person name="Mello A."/>
            <person name="Molinier V."/>
            <person name="Miyauchi S."/>
            <person name="Poulain J."/>
            <person name="Riccioni C."/>
            <person name="Rubini A."/>
            <person name="Sitrit Y."/>
            <person name="Splivallo R."/>
            <person name="Traeger S."/>
            <person name="Wang M."/>
            <person name="Zifcakova L."/>
            <person name="Wipf D."/>
            <person name="Zambonelli A."/>
            <person name="Paolocci F."/>
            <person name="Nowrousian M."/>
            <person name="Ottonello S."/>
            <person name="Baldrian P."/>
            <person name="Spatafora J.W."/>
            <person name="Henrissat B."/>
            <person name="Nagy L.G."/>
            <person name="Aury J.M."/>
            <person name="Wincker P."/>
            <person name="Grigoriev I.V."/>
            <person name="Bonfante P."/>
            <person name="Martin F.M."/>
        </authorList>
    </citation>
    <scope>NUCLEOTIDE SEQUENCE [LARGE SCALE GENOMIC DNA]</scope>
    <source>
        <strain evidence="1 2">RN42</strain>
    </source>
</reference>
<evidence type="ECO:0000313" key="1">
    <source>
        <dbReference type="EMBL" id="RPA74804.1"/>
    </source>
</evidence>
<dbReference type="EMBL" id="ML119780">
    <property type="protein sequence ID" value="RPA74804.1"/>
    <property type="molecule type" value="Genomic_DNA"/>
</dbReference>
<dbReference type="AlphaFoldDB" id="A0A3N4HYP8"/>
<evidence type="ECO:0000313" key="2">
    <source>
        <dbReference type="Proteomes" id="UP000275078"/>
    </source>
</evidence>
<sequence>MELGFTVNKGPLSQISLPIMDLAAAAHLAYGAYEWWKARREAQSLDAIVDNSGAVIVAPASFNTRAYIALRKADGGLSGFAKLANGRFGSVNMPNASTACDGDSGIQCLRAITTATLCLFDPETTLRIFRKALPGTLIQSQLDDDNFDFNGPIISSLRRFINAVHTEEEVDPIRRQLLEGALQSARSLLRDTTVAADQITGSKDDIGGSIGLLSWVLSETGKRRTCYPTASLSVWVLSDLLSRLGLDCQPSYPELDSLSLYMRYINDSSGGYPFSTYLATAPGTATDLAKVPVDPSRPGKARSSTLQPIRITLRHFPYLIARYNDPNKDRNYRNEGCSGLAVRAYRALFFGIFESAWRFVDGIVSNEHQTLLDIVRCLGKLSTDLSSNPTSSQDLRDAVQNWIEEMWKEDPLADAFLMLKGNDFELRRKSKVFSDCMGSGDEGSTPFNLVVATISRALAYAMLVKALGHTASSVAEPVSDAALDIEVTIILDSSSGLPFLDLDHHTSTILQYFELVNAIPEEFRANLRWQDRAAPSSEIPRVRPDFGANTFYLYAHLLSGSPALMDMYQPSGTVIGVYFSGKTVLKKHYVDRNRDPNNTHQLSFLVADGLPLGLPVEKDGCIVYCSRNQVTSAEVKLEHRQLPDSKRRSFKSLASTVFEMGTDNAPDTASLRLDLEIDWEEDDSRVSLVTRQHGQTVARRAVDLSVVESKEFEQLWTLRMETPERCGCPIPTIRGTRTFSYVYQMSASALLGSKVEDLGKELLKAMSKALSLSEKASGAGPEGGVLRQVIYAATKGSTAAQYRALESFLVSVHGKLSIEWPEMSGRLGPKLVSLSRADMFLLMEWQHLRLREGFWISPEGRTGSSCYRKGTIYKIAITKIYFASCMHCWERDVVDKEEAWYNQMIASGEIDDRFTVMFVSLVIGI</sequence>
<keyword evidence="2" id="KW-1185">Reference proteome</keyword>
<dbReference type="OrthoDB" id="5423696at2759"/>
<protein>
    <submittedName>
        <fullName evidence="1">Uncharacterized protein</fullName>
    </submittedName>
</protein>
<accession>A0A3N4HYP8</accession>
<organism evidence="1 2">
    <name type="scientific">Ascobolus immersus RN42</name>
    <dbReference type="NCBI Taxonomy" id="1160509"/>
    <lineage>
        <taxon>Eukaryota</taxon>
        <taxon>Fungi</taxon>
        <taxon>Dikarya</taxon>
        <taxon>Ascomycota</taxon>
        <taxon>Pezizomycotina</taxon>
        <taxon>Pezizomycetes</taxon>
        <taxon>Pezizales</taxon>
        <taxon>Ascobolaceae</taxon>
        <taxon>Ascobolus</taxon>
    </lineage>
</organism>
<gene>
    <name evidence="1" type="ORF">BJ508DRAFT_29997</name>
</gene>
<dbReference type="Proteomes" id="UP000275078">
    <property type="component" value="Unassembled WGS sequence"/>
</dbReference>
<proteinExistence type="predicted"/>